<evidence type="ECO:0000313" key="1">
    <source>
        <dbReference type="EMBL" id="KAK8076269.1"/>
    </source>
</evidence>
<dbReference type="GeneID" id="92088013"/>
<reference evidence="1 2" key="1">
    <citation type="submission" date="2023-01" db="EMBL/GenBank/DDBJ databases">
        <title>Analysis of 21 Apiospora genomes using comparative genomics revels a genus with tremendous synthesis potential of carbohydrate active enzymes and secondary metabolites.</title>
        <authorList>
            <person name="Sorensen T."/>
        </authorList>
    </citation>
    <scope>NUCLEOTIDE SEQUENCE [LARGE SCALE GENOMIC DNA]</scope>
    <source>
        <strain evidence="1 2">CBS 135458</strain>
    </source>
</reference>
<keyword evidence="2" id="KW-1185">Reference proteome</keyword>
<dbReference type="Proteomes" id="UP001480595">
    <property type="component" value="Unassembled WGS sequence"/>
</dbReference>
<proteinExistence type="predicted"/>
<sequence length="71" mass="7859">MHTISFAEWEACVEVVRLRRGPQQLVHDAAVPGLRPSHLSQLPQQGSHGRAGLFVGVDYALDQSAATWRRP</sequence>
<protein>
    <submittedName>
        <fullName evidence="1">Uncharacterized protein</fullName>
    </submittedName>
</protein>
<name>A0ABR1VYH0_9PEZI</name>
<accession>A0ABR1VYH0</accession>
<evidence type="ECO:0000313" key="2">
    <source>
        <dbReference type="Proteomes" id="UP001480595"/>
    </source>
</evidence>
<dbReference type="RefSeq" id="XP_066719228.1">
    <property type="nucleotide sequence ID" value="XM_066854950.1"/>
</dbReference>
<gene>
    <name evidence="1" type="ORF">PG994_003541</name>
</gene>
<dbReference type="EMBL" id="JAQQWL010000004">
    <property type="protein sequence ID" value="KAK8076269.1"/>
    <property type="molecule type" value="Genomic_DNA"/>
</dbReference>
<comment type="caution">
    <text evidence="1">The sequence shown here is derived from an EMBL/GenBank/DDBJ whole genome shotgun (WGS) entry which is preliminary data.</text>
</comment>
<organism evidence="1 2">
    <name type="scientific">Apiospora phragmitis</name>
    <dbReference type="NCBI Taxonomy" id="2905665"/>
    <lineage>
        <taxon>Eukaryota</taxon>
        <taxon>Fungi</taxon>
        <taxon>Dikarya</taxon>
        <taxon>Ascomycota</taxon>
        <taxon>Pezizomycotina</taxon>
        <taxon>Sordariomycetes</taxon>
        <taxon>Xylariomycetidae</taxon>
        <taxon>Amphisphaeriales</taxon>
        <taxon>Apiosporaceae</taxon>
        <taxon>Apiospora</taxon>
    </lineage>
</organism>